<evidence type="ECO:0000313" key="1">
    <source>
        <dbReference type="EMBL" id="KYQ58493.1"/>
    </source>
</evidence>
<organism evidence="1 2">
    <name type="scientific">Mycetomoellerius zeteki</name>
    <dbReference type="NCBI Taxonomy" id="64791"/>
    <lineage>
        <taxon>Eukaryota</taxon>
        <taxon>Metazoa</taxon>
        <taxon>Ecdysozoa</taxon>
        <taxon>Arthropoda</taxon>
        <taxon>Hexapoda</taxon>
        <taxon>Insecta</taxon>
        <taxon>Pterygota</taxon>
        <taxon>Neoptera</taxon>
        <taxon>Endopterygota</taxon>
        <taxon>Hymenoptera</taxon>
        <taxon>Apocrita</taxon>
        <taxon>Aculeata</taxon>
        <taxon>Formicoidea</taxon>
        <taxon>Formicidae</taxon>
        <taxon>Myrmicinae</taxon>
        <taxon>Mycetomoellerius</taxon>
    </lineage>
</organism>
<keyword evidence="2" id="KW-1185">Reference proteome</keyword>
<dbReference type="EMBL" id="KQ982268">
    <property type="protein sequence ID" value="KYQ58493.1"/>
    <property type="molecule type" value="Genomic_DNA"/>
</dbReference>
<accession>A0A151XDQ9</accession>
<dbReference type="Proteomes" id="UP000075809">
    <property type="component" value="Unassembled WGS sequence"/>
</dbReference>
<proteinExistence type="predicted"/>
<sequence length="199" mass="23179">RDLDSSHARCGTPRTKVTYHIRDHVLMHHKNSDEIASDSLTSFYIFIIKFAAETFLVFRHSHYVRAIIIFISDPNSNSQSARMYKYHHTDEHVSIIMRRHDRDLFGILSCSRFPDRTSDHDHRRQRSKLMGLARIVKSKRTTKTGGASITVSINESSTQDLRILERYIGTVSKESPAEEQKEEILRLLWFCRVIPGRQP</sequence>
<evidence type="ECO:0000313" key="2">
    <source>
        <dbReference type="Proteomes" id="UP000075809"/>
    </source>
</evidence>
<name>A0A151XDQ9_9HYME</name>
<gene>
    <name evidence="1" type="ORF">ALC60_02531</name>
</gene>
<protein>
    <submittedName>
        <fullName evidence="1">Uncharacterized protein</fullName>
    </submittedName>
</protein>
<reference evidence="1 2" key="1">
    <citation type="submission" date="2015-09" db="EMBL/GenBank/DDBJ databases">
        <title>Trachymyrmex zeteki WGS genome.</title>
        <authorList>
            <person name="Nygaard S."/>
            <person name="Hu H."/>
            <person name="Boomsma J."/>
            <person name="Zhang G."/>
        </authorList>
    </citation>
    <scope>NUCLEOTIDE SEQUENCE [LARGE SCALE GENOMIC DNA]</scope>
    <source>
        <strain evidence="1">Tzet28-1</strain>
        <tissue evidence="1">Whole body</tissue>
    </source>
</reference>
<dbReference type="AlphaFoldDB" id="A0A151XDQ9"/>
<feature type="non-terminal residue" evidence="1">
    <location>
        <position position="1"/>
    </location>
</feature>